<keyword evidence="5" id="KW-0547">Nucleotide-binding</keyword>
<feature type="binding site" evidence="5">
    <location>
        <position position="107"/>
    </location>
    <ligand>
        <name>FAD</name>
        <dbReference type="ChEBI" id="CHEBI:57692"/>
    </ligand>
</feature>
<dbReference type="SUPFAM" id="SSF51905">
    <property type="entry name" value="FAD/NAD(P)-binding domain"/>
    <property type="match status" value="1"/>
</dbReference>
<sequence length="411" mass="44361">MTNSTPRICVVGGGPAGLTCARVLQGHGIEVTVYDADDSVDSRDPGGTLDLHADSGQIALADAGLLDAFMARARPEGQAKTRRDHHGTVLAEFTPGPGDEAAPEIDRGRLRRLLFDHLRPGTVRWGHRLVRATRTVHGGHRLEFADGTTVEADLVIGADGAWSKVRPLVSDATPRHLGVCFLDARFDEVDSRHPEVAGIVGAGHMFSNDNDGRAVILQRNGDGVVRGYIAFRAAPDWHVGAGVDLTDRESIRSHLTREFGHWSAVMRALIVRNDGDYVPRSFQALPAPLTWEHVPGVTLIGDAAHLMAPFGGHGANLAMLDGAELAHAVSRASGPDPATGLDEAVTRYESDMFARSGDLAVSSNEALLQFFATTDVPDLPPDPEQEHRDYLARAEAYRQERARRADERTDS</sequence>
<organism evidence="7 8">
    <name type="scientific">Streptomyces populi</name>
    <dbReference type="NCBI Taxonomy" id="2058924"/>
    <lineage>
        <taxon>Bacteria</taxon>
        <taxon>Bacillati</taxon>
        <taxon>Actinomycetota</taxon>
        <taxon>Actinomycetes</taxon>
        <taxon>Kitasatosporales</taxon>
        <taxon>Streptomycetaceae</taxon>
        <taxon>Streptomyces</taxon>
    </lineage>
</organism>
<dbReference type="Gene3D" id="3.50.50.60">
    <property type="entry name" value="FAD/NAD(P)-binding domain"/>
    <property type="match status" value="1"/>
</dbReference>
<dbReference type="Proteomes" id="UP000236178">
    <property type="component" value="Unassembled WGS sequence"/>
</dbReference>
<dbReference type="InterPro" id="IPR043683">
    <property type="entry name" value="TetX_monooxygenase"/>
</dbReference>
<evidence type="ECO:0000256" key="3">
    <source>
        <dbReference type="ARBA" id="ARBA00023002"/>
    </source>
</evidence>
<evidence type="ECO:0000256" key="4">
    <source>
        <dbReference type="ARBA" id="ARBA00023033"/>
    </source>
</evidence>
<comment type="catalytic activity">
    <reaction evidence="5">
        <text>a tetracycline + NADPH + O2 + H(+) = an 11a-hydroxytetracycline + NADP(+) + H2O</text>
        <dbReference type="Rhea" id="RHEA:61444"/>
        <dbReference type="ChEBI" id="CHEBI:15377"/>
        <dbReference type="ChEBI" id="CHEBI:15378"/>
        <dbReference type="ChEBI" id="CHEBI:15379"/>
        <dbReference type="ChEBI" id="CHEBI:57783"/>
        <dbReference type="ChEBI" id="CHEBI:58349"/>
        <dbReference type="ChEBI" id="CHEBI:144644"/>
        <dbReference type="ChEBI" id="CHEBI:144645"/>
    </reaction>
</comment>
<proteinExistence type="inferred from homology"/>
<comment type="subunit">
    <text evidence="5">Monomer.</text>
</comment>
<keyword evidence="3 5" id="KW-0560">Oxidoreductase</keyword>
<dbReference type="GO" id="GO:0046677">
    <property type="term" value="P:response to antibiotic"/>
    <property type="evidence" value="ECO:0007669"/>
    <property type="project" value="InterPro"/>
</dbReference>
<feature type="binding site" evidence="5">
    <location>
        <position position="302"/>
    </location>
    <ligand>
        <name>FAD</name>
        <dbReference type="ChEBI" id="CHEBI:57692"/>
    </ligand>
</feature>
<reference evidence="7 8" key="1">
    <citation type="submission" date="2017-12" db="EMBL/GenBank/DDBJ databases">
        <title>Streptomyces populusis sp. nov., a novel endophytic actinobacterium isolated from stems of Populus adenopoda Maxim.</title>
        <authorList>
            <person name="Wang Z."/>
        </authorList>
    </citation>
    <scope>NUCLEOTIDE SEQUENCE [LARGE SCALE GENOMIC DNA]</scope>
    <source>
        <strain evidence="7 8">A249</strain>
    </source>
</reference>
<keyword evidence="5" id="KW-0521">NADP</keyword>
<dbReference type="HAMAP" id="MF_00845">
    <property type="entry name" value="TetX_monooxygenase"/>
    <property type="match status" value="1"/>
</dbReference>
<evidence type="ECO:0000256" key="1">
    <source>
        <dbReference type="ARBA" id="ARBA00022630"/>
    </source>
</evidence>
<feature type="domain" description="FAD-binding" evidence="6">
    <location>
        <begin position="8"/>
        <end position="329"/>
    </location>
</feature>
<gene>
    <name evidence="7" type="ORF">CW362_09250</name>
</gene>
<comment type="cofactor">
    <cofactor evidence="5">
        <name>FAD</name>
        <dbReference type="ChEBI" id="CHEBI:57692"/>
    </cofactor>
</comment>
<evidence type="ECO:0000313" key="7">
    <source>
        <dbReference type="EMBL" id="PKT73314.1"/>
    </source>
</evidence>
<protein>
    <recommendedName>
        <fullName evidence="5">Flavin-dependent monooxygenase</fullName>
    </recommendedName>
    <alternativeName>
        <fullName evidence="5">TetX monooxygenase</fullName>
        <shortName evidence="5">TetX</shortName>
        <ecNumber evidence="5">1.14.13.-</ecNumber>
    </alternativeName>
</protein>
<dbReference type="OrthoDB" id="3217377at2"/>
<keyword evidence="4 5" id="KW-0503">Monooxygenase</keyword>
<dbReference type="GO" id="GO:0005737">
    <property type="term" value="C:cytoplasm"/>
    <property type="evidence" value="ECO:0007669"/>
    <property type="project" value="UniProtKB-SubCell"/>
</dbReference>
<name>A0A2I0STP4_9ACTN</name>
<keyword evidence="1 5" id="KW-0285">Flavoprotein</keyword>
<accession>A0A2I0STP4</accession>
<comment type="similarity">
    <text evidence="5">Belongs to the aromatic-ring hydroxylase family. TetX subfamily.</text>
</comment>
<dbReference type="GO" id="GO:0071949">
    <property type="term" value="F:FAD binding"/>
    <property type="evidence" value="ECO:0007669"/>
    <property type="project" value="InterPro"/>
</dbReference>
<dbReference type="RefSeq" id="WP_103548889.1">
    <property type="nucleotide sequence ID" value="NZ_JBHJSK010000013.1"/>
</dbReference>
<comment type="function">
    <text evidence="5">An FAD-requiring monooxygenase active on some tetracycline antibiotic derivatives, which leads to their inactivation. Hydroxylates carbon 11a of tetracycline and some analogs.</text>
</comment>
<comment type="subcellular location">
    <subcellularLocation>
        <location evidence="5">Cytoplasm</location>
    </subcellularLocation>
</comment>
<dbReference type="InterPro" id="IPR002938">
    <property type="entry name" value="FAD-bd"/>
</dbReference>
<keyword evidence="8" id="KW-1185">Reference proteome</keyword>
<keyword evidence="5" id="KW-0963">Cytoplasm</keyword>
<dbReference type="GO" id="GO:0004497">
    <property type="term" value="F:monooxygenase activity"/>
    <property type="evidence" value="ECO:0007669"/>
    <property type="project" value="UniProtKB-UniRule"/>
</dbReference>
<evidence type="ECO:0000259" key="6">
    <source>
        <dbReference type="Pfam" id="PF01494"/>
    </source>
</evidence>
<dbReference type="EC" id="1.14.13.-" evidence="5"/>
<dbReference type="Pfam" id="PF01494">
    <property type="entry name" value="FAD_binding_3"/>
    <property type="match status" value="1"/>
</dbReference>
<feature type="binding site" evidence="5">
    <location>
        <position position="50"/>
    </location>
    <ligand>
        <name>FAD</name>
        <dbReference type="ChEBI" id="CHEBI:57692"/>
    </ligand>
</feature>
<dbReference type="InterPro" id="IPR036188">
    <property type="entry name" value="FAD/NAD-bd_sf"/>
</dbReference>
<feature type="binding site" evidence="5">
    <location>
        <position position="43"/>
    </location>
    <ligand>
        <name>NADPH</name>
        <dbReference type="ChEBI" id="CHEBI:57783"/>
    </ligand>
</feature>
<dbReference type="EMBL" id="PJOS01000012">
    <property type="protein sequence ID" value="PKT73314.1"/>
    <property type="molecule type" value="Genomic_DNA"/>
</dbReference>
<dbReference type="PRINTS" id="PR00420">
    <property type="entry name" value="RNGMNOXGNASE"/>
</dbReference>
<dbReference type="PANTHER" id="PTHR46972:SF1">
    <property type="entry name" value="FAD DEPENDENT OXIDOREDUCTASE DOMAIN-CONTAINING PROTEIN"/>
    <property type="match status" value="1"/>
</dbReference>
<dbReference type="PANTHER" id="PTHR46972">
    <property type="entry name" value="MONOOXYGENASE ASQM-RELATED"/>
    <property type="match status" value="1"/>
</dbReference>
<comment type="domain">
    <text evidence="5">Consists of an N-terminal FAD-binding domain with a Rossman fold and a C-terminal substrate-binding domain.</text>
</comment>
<dbReference type="AlphaFoldDB" id="A0A2I0STP4"/>
<evidence type="ECO:0000313" key="8">
    <source>
        <dbReference type="Proteomes" id="UP000236178"/>
    </source>
</evidence>
<keyword evidence="2 5" id="KW-0274">FAD</keyword>
<evidence type="ECO:0000256" key="5">
    <source>
        <dbReference type="HAMAP-Rule" id="MF_00845"/>
    </source>
</evidence>
<comment type="caution">
    <text evidence="7">The sequence shown here is derived from an EMBL/GenBank/DDBJ whole genome shotgun (WGS) entry which is preliminary data.</text>
</comment>
<evidence type="ECO:0000256" key="2">
    <source>
        <dbReference type="ARBA" id="ARBA00022827"/>
    </source>
</evidence>